<proteinExistence type="predicted"/>
<protein>
    <submittedName>
        <fullName evidence="1">10742_t:CDS:1</fullName>
    </submittedName>
</protein>
<dbReference type="Proteomes" id="UP000789525">
    <property type="component" value="Unassembled WGS sequence"/>
</dbReference>
<comment type="caution">
    <text evidence="1">The sequence shown here is derived from an EMBL/GenBank/DDBJ whole genome shotgun (WGS) entry which is preliminary data.</text>
</comment>
<keyword evidence="2" id="KW-1185">Reference proteome</keyword>
<name>A0ACA9Q139_9GLOM</name>
<dbReference type="EMBL" id="CAJVPT010042813">
    <property type="protein sequence ID" value="CAG8730906.1"/>
    <property type="molecule type" value="Genomic_DNA"/>
</dbReference>
<evidence type="ECO:0000313" key="2">
    <source>
        <dbReference type="Proteomes" id="UP000789525"/>
    </source>
</evidence>
<reference evidence="1" key="1">
    <citation type="submission" date="2021-06" db="EMBL/GenBank/DDBJ databases">
        <authorList>
            <person name="Kallberg Y."/>
            <person name="Tangrot J."/>
            <person name="Rosling A."/>
        </authorList>
    </citation>
    <scope>NUCLEOTIDE SEQUENCE</scope>
    <source>
        <strain evidence="1">CL356</strain>
    </source>
</reference>
<evidence type="ECO:0000313" key="1">
    <source>
        <dbReference type="EMBL" id="CAG8730906.1"/>
    </source>
</evidence>
<organism evidence="1 2">
    <name type="scientific">Acaulospora colombiana</name>
    <dbReference type="NCBI Taxonomy" id="27376"/>
    <lineage>
        <taxon>Eukaryota</taxon>
        <taxon>Fungi</taxon>
        <taxon>Fungi incertae sedis</taxon>
        <taxon>Mucoromycota</taxon>
        <taxon>Glomeromycotina</taxon>
        <taxon>Glomeromycetes</taxon>
        <taxon>Diversisporales</taxon>
        <taxon>Acaulosporaceae</taxon>
        <taxon>Acaulospora</taxon>
    </lineage>
</organism>
<sequence>SSRGPGDEWKLSGLVDSSTIKTPVSSTQTRPHHPQNTTMTIVAKDGASTDSAYGDDSKSSYASSSRDLPPPQADGPGLPSYNESIAGTSSQTQTPTSALPPATNFVYINNSNGPVHGTWVVDTDMTIPSALLPPLGLFGKAADRQHLHLATQMGEVKATVVLTAGSATRARIRMESQCGKIIAQMMSRVNRQAFSLKAVTQYGEMIICIPRDYIGPIKCKSGWGKIEFSEALQANVVSFSSEMAFVGNWNTSGFNDYKTWEGDEVDVKTQCGNIRFKYADEFDPNAPTFNDSIQKMFTSTIQ</sequence>
<gene>
    <name evidence="1" type="ORF">ACOLOM_LOCUS11630</name>
</gene>
<accession>A0ACA9Q139</accession>
<feature type="non-terminal residue" evidence="1">
    <location>
        <position position="1"/>
    </location>
</feature>
<feature type="non-terminal residue" evidence="1">
    <location>
        <position position="302"/>
    </location>
</feature>